<dbReference type="PROSITE" id="PS51826">
    <property type="entry name" value="PSBD"/>
    <property type="match status" value="1"/>
</dbReference>
<dbReference type="InterPro" id="IPR011053">
    <property type="entry name" value="Single_hybrid_motif"/>
</dbReference>
<dbReference type="PROSITE" id="PS50968">
    <property type="entry name" value="BIOTINYL_LIPOYL"/>
    <property type="match status" value="1"/>
</dbReference>
<accession>A0A2A3YNM4</accession>
<dbReference type="Gene3D" id="2.40.50.100">
    <property type="match status" value="1"/>
</dbReference>
<organism evidence="10 11">
    <name type="scientific">Brachybacterium alimentarium</name>
    <dbReference type="NCBI Taxonomy" id="47845"/>
    <lineage>
        <taxon>Bacteria</taxon>
        <taxon>Bacillati</taxon>
        <taxon>Actinomycetota</taxon>
        <taxon>Actinomycetes</taxon>
        <taxon>Micrococcales</taxon>
        <taxon>Dermabacteraceae</taxon>
        <taxon>Brachybacterium</taxon>
    </lineage>
</organism>
<proteinExistence type="inferred from homology"/>
<evidence type="ECO:0000256" key="6">
    <source>
        <dbReference type="RuleBase" id="RU003423"/>
    </source>
</evidence>
<keyword evidence="4 6" id="KW-0450">Lipoyl</keyword>
<dbReference type="InterPro" id="IPR001078">
    <property type="entry name" value="2-oxoacid_DH_actylTfrase"/>
</dbReference>
<comment type="caution">
    <text evidence="10">The sequence shown here is derived from an EMBL/GenBank/DDBJ whole genome shotgun (WGS) entry which is preliminary data.</text>
</comment>
<feature type="compositionally biased region" description="Low complexity" evidence="7">
    <location>
        <begin position="90"/>
        <end position="104"/>
    </location>
</feature>
<dbReference type="InterPro" id="IPR003016">
    <property type="entry name" value="2-oxoA_DH_lipoyl-BS"/>
</dbReference>
<dbReference type="InterPro" id="IPR050743">
    <property type="entry name" value="2-oxoacid_DH_E2_comp"/>
</dbReference>
<evidence type="ECO:0000256" key="7">
    <source>
        <dbReference type="SAM" id="MobiDB-lite"/>
    </source>
</evidence>
<dbReference type="GO" id="GO:0031405">
    <property type="term" value="F:lipoic acid binding"/>
    <property type="evidence" value="ECO:0007669"/>
    <property type="project" value="TreeGrafter"/>
</dbReference>
<evidence type="ECO:0000313" key="10">
    <source>
        <dbReference type="EMBL" id="PCC40878.1"/>
    </source>
</evidence>
<dbReference type="SUPFAM" id="SSF52777">
    <property type="entry name" value="CoA-dependent acyltransferases"/>
    <property type="match status" value="1"/>
</dbReference>
<dbReference type="Pfam" id="PF02817">
    <property type="entry name" value="E3_binding"/>
    <property type="match status" value="1"/>
</dbReference>
<evidence type="ECO:0000256" key="4">
    <source>
        <dbReference type="ARBA" id="ARBA00022823"/>
    </source>
</evidence>
<dbReference type="Proteomes" id="UP000218598">
    <property type="component" value="Unassembled WGS sequence"/>
</dbReference>
<reference evidence="10 11" key="1">
    <citation type="journal article" date="2017" name="Elife">
        <title>Extensive horizontal gene transfer in cheese-associated bacteria.</title>
        <authorList>
            <person name="Bonham K.S."/>
            <person name="Wolfe B.E."/>
            <person name="Dutton R.J."/>
        </authorList>
    </citation>
    <scope>NUCLEOTIDE SEQUENCE [LARGE SCALE GENOMIC DNA]</scope>
    <source>
        <strain evidence="10 11">341_9</strain>
    </source>
</reference>
<dbReference type="InterPro" id="IPR000089">
    <property type="entry name" value="Biotin_lipoyl"/>
</dbReference>
<evidence type="ECO:0000313" key="11">
    <source>
        <dbReference type="Proteomes" id="UP000218598"/>
    </source>
</evidence>
<dbReference type="InterPro" id="IPR023213">
    <property type="entry name" value="CAT-like_dom_sf"/>
</dbReference>
<dbReference type="Gene3D" id="4.10.320.10">
    <property type="entry name" value="E3-binding domain"/>
    <property type="match status" value="1"/>
</dbReference>
<dbReference type="Gene3D" id="3.30.559.10">
    <property type="entry name" value="Chloramphenicol acetyltransferase-like domain"/>
    <property type="match status" value="1"/>
</dbReference>
<dbReference type="PANTHER" id="PTHR43178">
    <property type="entry name" value="DIHYDROLIPOAMIDE ACETYLTRANSFERASE COMPONENT OF PYRUVATE DEHYDROGENASE COMPLEX"/>
    <property type="match status" value="1"/>
</dbReference>
<dbReference type="RefSeq" id="WP_096165192.1">
    <property type="nucleotide sequence ID" value="NZ_BAAAIQ010000011.1"/>
</dbReference>
<gene>
    <name evidence="10" type="ORF">CIK66_01175</name>
</gene>
<dbReference type="Pfam" id="PF00198">
    <property type="entry name" value="2-oxoacid_dh"/>
    <property type="match status" value="1"/>
</dbReference>
<dbReference type="PANTHER" id="PTHR43178:SF5">
    <property type="entry name" value="LIPOAMIDE ACYLTRANSFERASE COMPONENT OF BRANCHED-CHAIN ALPHA-KETO ACID DEHYDROGENASE COMPLEX, MITOCHONDRIAL"/>
    <property type="match status" value="1"/>
</dbReference>
<dbReference type="GO" id="GO:0005737">
    <property type="term" value="C:cytoplasm"/>
    <property type="evidence" value="ECO:0007669"/>
    <property type="project" value="TreeGrafter"/>
</dbReference>
<feature type="compositionally biased region" description="Acidic residues" evidence="7">
    <location>
        <begin position="114"/>
        <end position="124"/>
    </location>
</feature>
<feature type="domain" description="Lipoyl-binding" evidence="8">
    <location>
        <begin position="13"/>
        <end position="88"/>
    </location>
</feature>
<dbReference type="InterPro" id="IPR036625">
    <property type="entry name" value="E3-bd_dom_sf"/>
</dbReference>
<keyword evidence="10" id="KW-0670">Pyruvate</keyword>
<dbReference type="GeneID" id="95327565"/>
<feature type="domain" description="Peripheral subunit-binding (PSBD)" evidence="9">
    <location>
        <begin position="198"/>
        <end position="235"/>
    </location>
</feature>
<sequence length="517" mass="53898">MPDETATPSSASVVTIALTDPGEGLTEAEIIDIRVAVGDTIAINDPVIEVETAKSAVELPSHVGGTVLEILVAVGDEVPVGTPLLRVDTAGGPAPAAGPAPSGAQDIESGEGSSDADADADADANADANANADADAGADAAATAAAEAQTAAEVAPQESEEGEPKNLVGYGAKTAPQRRRRRRSAQDDGPQVPIDRILAKPPVRKLARDLGIALADVFATGPDGTVTRADVLAAQQRAMSGGAPAGAVDQDGEYFPQESPQAPEGLGGAMKTTRDQPFAGVTSDERTTRVPIRSVRKRTAEAMVASAFTAPHVTVFNEIDMTRTVQIISDLKSSREWKDIKVSPLVVIAKALLVAIRRNPEVNASWDEQAQEIVYKHFVNLGIAAATPRGLIVPNLKDAHLMTLRELAEGIDELARTARAGRTSLSDTREGTITVTNFGVFGIDSGTPILNPGESVILGVGAIKEKPWVVDGRIEIRRVAQLALSFDHRLIDGALGSELLRDISAVLEDPALGLVWG</sequence>
<dbReference type="SUPFAM" id="SSF47005">
    <property type="entry name" value="Peripheral subunit-binding domain of 2-oxo acid dehydrogenase complex"/>
    <property type="match status" value="1"/>
</dbReference>
<evidence type="ECO:0000256" key="2">
    <source>
        <dbReference type="ARBA" id="ARBA00007317"/>
    </source>
</evidence>
<comment type="similarity">
    <text evidence="2 6">Belongs to the 2-oxoacid dehydrogenase family.</text>
</comment>
<protein>
    <recommendedName>
        <fullName evidence="6">Dihydrolipoamide acetyltransferase component of pyruvate dehydrogenase complex</fullName>
        <ecNumber evidence="6">2.3.1.-</ecNumber>
    </recommendedName>
</protein>
<evidence type="ECO:0000256" key="1">
    <source>
        <dbReference type="ARBA" id="ARBA00001938"/>
    </source>
</evidence>
<keyword evidence="5 6" id="KW-0012">Acyltransferase</keyword>
<evidence type="ECO:0000256" key="5">
    <source>
        <dbReference type="ARBA" id="ARBA00023315"/>
    </source>
</evidence>
<dbReference type="FunFam" id="3.30.559.10:FF:000007">
    <property type="entry name" value="Dihydrolipoamide acetyltransferase component of pyruvate dehydrogenase complex"/>
    <property type="match status" value="1"/>
</dbReference>
<dbReference type="Pfam" id="PF00364">
    <property type="entry name" value="Biotin_lipoyl"/>
    <property type="match status" value="1"/>
</dbReference>
<evidence type="ECO:0000256" key="3">
    <source>
        <dbReference type="ARBA" id="ARBA00022679"/>
    </source>
</evidence>
<evidence type="ECO:0000259" key="9">
    <source>
        <dbReference type="PROSITE" id="PS51826"/>
    </source>
</evidence>
<comment type="cofactor">
    <cofactor evidence="1 6">
        <name>(R)-lipoate</name>
        <dbReference type="ChEBI" id="CHEBI:83088"/>
    </cofactor>
</comment>
<dbReference type="OrthoDB" id="9805770at2"/>
<name>A0A2A3YNM4_9MICO</name>
<dbReference type="AlphaFoldDB" id="A0A2A3YNM4"/>
<dbReference type="EC" id="2.3.1.-" evidence="6"/>
<feature type="compositionally biased region" description="Low complexity" evidence="7">
    <location>
        <begin position="125"/>
        <end position="152"/>
    </location>
</feature>
<dbReference type="PROSITE" id="PS00189">
    <property type="entry name" value="LIPOYL"/>
    <property type="match status" value="1"/>
</dbReference>
<evidence type="ECO:0000259" key="8">
    <source>
        <dbReference type="PROSITE" id="PS50968"/>
    </source>
</evidence>
<keyword evidence="11" id="KW-1185">Reference proteome</keyword>
<keyword evidence="3 6" id="KW-0808">Transferase</keyword>
<dbReference type="EMBL" id="NRGR01000004">
    <property type="protein sequence ID" value="PCC40878.1"/>
    <property type="molecule type" value="Genomic_DNA"/>
</dbReference>
<dbReference type="SUPFAM" id="SSF51230">
    <property type="entry name" value="Single hybrid motif"/>
    <property type="match status" value="1"/>
</dbReference>
<feature type="region of interest" description="Disordered" evidence="7">
    <location>
        <begin position="85"/>
        <end position="194"/>
    </location>
</feature>
<dbReference type="CDD" id="cd06849">
    <property type="entry name" value="lipoyl_domain"/>
    <property type="match status" value="1"/>
</dbReference>
<dbReference type="InterPro" id="IPR004167">
    <property type="entry name" value="PSBD"/>
</dbReference>
<dbReference type="GO" id="GO:0016407">
    <property type="term" value="F:acetyltransferase activity"/>
    <property type="evidence" value="ECO:0007669"/>
    <property type="project" value="TreeGrafter"/>
</dbReference>